<evidence type="ECO:0000256" key="1">
    <source>
        <dbReference type="SAM" id="MobiDB-lite"/>
    </source>
</evidence>
<feature type="region of interest" description="Disordered" evidence="1">
    <location>
        <begin position="64"/>
        <end position="87"/>
    </location>
</feature>
<feature type="compositionally biased region" description="Acidic residues" evidence="1">
    <location>
        <begin position="64"/>
        <end position="75"/>
    </location>
</feature>
<reference evidence="2 3" key="1">
    <citation type="submission" date="2017-12" db="EMBL/GenBank/DDBJ databases">
        <title>Comparative genomics of Botrytis spp.</title>
        <authorList>
            <person name="Valero-Jimenez C.A."/>
            <person name="Tapia P."/>
            <person name="Veloso J."/>
            <person name="Silva-Moreno E."/>
            <person name="Staats M."/>
            <person name="Valdes J.H."/>
            <person name="Van Kan J.A.L."/>
        </authorList>
    </citation>
    <scope>NUCLEOTIDE SEQUENCE [LARGE SCALE GENOMIC DNA]</scope>
    <source>
        <strain evidence="2 3">Bp0003</strain>
    </source>
</reference>
<dbReference type="Proteomes" id="UP000297910">
    <property type="component" value="Unassembled WGS sequence"/>
</dbReference>
<proteinExistence type="predicted"/>
<name>A0A4Z1FDX8_9HELO</name>
<sequence>MISTSPIVVSLPGCEDEDEQFCEAGNVVVDEARAQGGARGHGCEGGAIEVGEEKGFEEVAADEEVDDQDYGEDETGEGREFGDGFEGDFGNVWGVGVRGGHFWGREER</sequence>
<dbReference type="EMBL" id="PQXI01000145">
    <property type="protein sequence ID" value="TGO23064.1"/>
    <property type="molecule type" value="Genomic_DNA"/>
</dbReference>
<evidence type="ECO:0000313" key="3">
    <source>
        <dbReference type="Proteomes" id="UP000297910"/>
    </source>
</evidence>
<organism evidence="2 3">
    <name type="scientific">Botrytis paeoniae</name>
    <dbReference type="NCBI Taxonomy" id="278948"/>
    <lineage>
        <taxon>Eukaryota</taxon>
        <taxon>Fungi</taxon>
        <taxon>Dikarya</taxon>
        <taxon>Ascomycota</taxon>
        <taxon>Pezizomycotina</taxon>
        <taxon>Leotiomycetes</taxon>
        <taxon>Helotiales</taxon>
        <taxon>Sclerotiniaceae</taxon>
        <taxon>Botrytis</taxon>
    </lineage>
</organism>
<keyword evidence="3" id="KW-1185">Reference proteome</keyword>
<comment type="caution">
    <text evidence="2">The sequence shown here is derived from an EMBL/GenBank/DDBJ whole genome shotgun (WGS) entry which is preliminary data.</text>
</comment>
<accession>A0A4Z1FDX8</accession>
<protein>
    <submittedName>
        <fullName evidence="2">Uncharacterized protein</fullName>
    </submittedName>
</protein>
<evidence type="ECO:0000313" key="2">
    <source>
        <dbReference type="EMBL" id="TGO23064.1"/>
    </source>
</evidence>
<gene>
    <name evidence="2" type="ORF">BPAE_0145g00130</name>
</gene>
<dbReference type="AlphaFoldDB" id="A0A4Z1FDX8"/>